<feature type="transmembrane region" description="Helical" evidence="7">
    <location>
        <begin position="357"/>
        <end position="377"/>
    </location>
</feature>
<evidence type="ECO:0000256" key="7">
    <source>
        <dbReference type="SAM" id="Phobius"/>
    </source>
</evidence>
<reference evidence="9 10" key="1">
    <citation type="submission" date="2019-12" db="EMBL/GenBank/DDBJ databases">
        <authorList>
            <person name="Li M."/>
        </authorList>
    </citation>
    <scope>NUCLEOTIDE SEQUENCE [LARGE SCALE GENOMIC DNA]</scope>
    <source>
        <strain evidence="9 10">GBMRC 2024</strain>
    </source>
</reference>
<dbReference type="AlphaFoldDB" id="A0A6L7G343"/>
<feature type="transmembrane region" description="Helical" evidence="7">
    <location>
        <begin position="154"/>
        <end position="175"/>
    </location>
</feature>
<evidence type="ECO:0000256" key="5">
    <source>
        <dbReference type="ARBA" id="ARBA00022989"/>
    </source>
</evidence>
<dbReference type="Pfam" id="PF07690">
    <property type="entry name" value="MFS_1"/>
    <property type="match status" value="1"/>
</dbReference>
<dbReference type="PANTHER" id="PTHR23517">
    <property type="entry name" value="RESISTANCE PROTEIN MDTM, PUTATIVE-RELATED-RELATED"/>
    <property type="match status" value="1"/>
</dbReference>
<dbReference type="Gene3D" id="1.20.1250.20">
    <property type="entry name" value="MFS general substrate transporter like domains"/>
    <property type="match status" value="1"/>
</dbReference>
<feature type="transmembrane region" description="Helical" evidence="7">
    <location>
        <begin position="181"/>
        <end position="201"/>
    </location>
</feature>
<dbReference type="EMBL" id="WUMU01000006">
    <property type="protein sequence ID" value="MXN17846.1"/>
    <property type="molecule type" value="Genomic_DNA"/>
</dbReference>
<evidence type="ECO:0000256" key="1">
    <source>
        <dbReference type="ARBA" id="ARBA00004651"/>
    </source>
</evidence>
<evidence type="ECO:0000256" key="6">
    <source>
        <dbReference type="ARBA" id="ARBA00023136"/>
    </source>
</evidence>
<feature type="transmembrane region" description="Helical" evidence="7">
    <location>
        <begin position="21"/>
        <end position="41"/>
    </location>
</feature>
<dbReference type="GO" id="GO:0005886">
    <property type="term" value="C:plasma membrane"/>
    <property type="evidence" value="ECO:0007669"/>
    <property type="project" value="UniProtKB-SubCell"/>
</dbReference>
<keyword evidence="10" id="KW-1185">Reference proteome</keyword>
<sequence>MATLQSPADLMRQGAARQGSSDFFLGRVSCALAIFAALMASTTPSPLYQVYITQWQLPQSAGTTIFATYAIGTLLSLLLSGWLDARTSDRRQILLPALIVTACGALLFAVASQVWMLLVARFMSGFSTGLITSTASAAIFALSPGAQKARAATISTIAFTGGAAAGPCLSSAALATHFAPLVSPFICIALFAAVAFLGLSLSSWPRQSASSAATTRSTGPEVAPALRRNLFVLSCLAIATAWMLGSLLMAMGVTLATDLFGLQIHALAGLLPAIFQLFAGLGQMLSSRLKPLNAILAGTAVLALLQLMTLGAALGGLTAFFILAMPLCGLFYGAAFVGGASLVNATSAPETLARRIATFYVVGYLSNAVPTYIMGLLVDRFGLSSAFEIFTLAFVIFGLVAATMALVLRRRLARAI</sequence>
<keyword evidence="2" id="KW-0813">Transport</keyword>
<keyword evidence="3" id="KW-1003">Cell membrane</keyword>
<organism evidence="9 10">
    <name type="scientific">Pseudooceanicola albus</name>
    <dbReference type="NCBI Taxonomy" id="2692189"/>
    <lineage>
        <taxon>Bacteria</taxon>
        <taxon>Pseudomonadati</taxon>
        <taxon>Pseudomonadota</taxon>
        <taxon>Alphaproteobacteria</taxon>
        <taxon>Rhodobacterales</taxon>
        <taxon>Paracoccaceae</taxon>
        <taxon>Pseudooceanicola</taxon>
    </lineage>
</organism>
<feature type="transmembrane region" description="Helical" evidence="7">
    <location>
        <begin position="294"/>
        <end position="314"/>
    </location>
</feature>
<gene>
    <name evidence="9" type="ORF">GR170_08370</name>
</gene>
<dbReference type="InterPro" id="IPR020846">
    <property type="entry name" value="MFS_dom"/>
</dbReference>
<dbReference type="InterPro" id="IPR050171">
    <property type="entry name" value="MFS_Transporters"/>
</dbReference>
<dbReference type="Proteomes" id="UP000477911">
    <property type="component" value="Unassembled WGS sequence"/>
</dbReference>
<evidence type="ECO:0000313" key="10">
    <source>
        <dbReference type="Proteomes" id="UP000477911"/>
    </source>
</evidence>
<evidence type="ECO:0000256" key="3">
    <source>
        <dbReference type="ARBA" id="ARBA00022475"/>
    </source>
</evidence>
<feature type="transmembrane region" description="Helical" evidence="7">
    <location>
        <begin position="61"/>
        <end position="81"/>
    </location>
</feature>
<feature type="transmembrane region" description="Helical" evidence="7">
    <location>
        <begin position="93"/>
        <end position="116"/>
    </location>
</feature>
<protein>
    <submittedName>
        <fullName evidence="9">MFS transporter</fullName>
    </submittedName>
</protein>
<feature type="transmembrane region" description="Helical" evidence="7">
    <location>
        <begin position="230"/>
        <end position="256"/>
    </location>
</feature>
<evidence type="ECO:0000256" key="2">
    <source>
        <dbReference type="ARBA" id="ARBA00022448"/>
    </source>
</evidence>
<feature type="transmembrane region" description="Helical" evidence="7">
    <location>
        <begin position="320"/>
        <end position="345"/>
    </location>
</feature>
<dbReference type="GO" id="GO:0022857">
    <property type="term" value="F:transmembrane transporter activity"/>
    <property type="evidence" value="ECO:0007669"/>
    <property type="project" value="InterPro"/>
</dbReference>
<evidence type="ECO:0000313" key="9">
    <source>
        <dbReference type="EMBL" id="MXN17846.1"/>
    </source>
</evidence>
<keyword evidence="5 7" id="KW-1133">Transmembrane helix</keyword>
<dbReference type="PROSITE" id="PS50850">
    <property type="entry name" value="MFS"/>
    <property type="match status" value="1"/>
</dbReference>
<keyword evidence="6 7" id="KW-0472">Membrane</keyword>
<proteinExistence type="predicted"/>
<comment type="subcellular location">
    <subcellularLocation>
        <location evidence="1">Cell membrane</location>
        <topology evidence="1">Multi-pass membrane protein</topology>
    </subcellularLocation>
</comment>
<dbReference type="InterPro" id="IPR036259">
    <property type="entry name" value="MFS_trans_sf"/>
</dbReference>
<dbReference type="RefSeq" id="WP_160893594.1">
    <property type="nucleotide sequence ID" value="NZ_WUMU01000006.1"/>
</dbReference>
<evidence type="ECO:0000259" key="8">
    <source>
        <dbReference type="PROSITE" id="PS50850"/>
    </source>
</evidence>
<keyword evidence="4 7" id="KW-0812">Transmembrane</keyword>
<comment type="caution">
    <text evidence="9">The sequence shown here is derived from an EMBL/GenBank/DDBJ whole genome shotgun (WGS) entry which is preliminary data.</text>
</comment>
<feature type="transmembrane region" description="Helical" evidence="7">
    <location>
        <begin position="389"/>
        <end position="408"/>
    </location>
</feature>
<feature type="transmembrane region" description="Helical" evidence="7">
    <location>
        <begin position="262"/>
        <end position="282"/>
    </location>
</feature>
<feature type="transmembrane region" description="Helical" evidence="7">
    <location>
        <begin position="122"/>
        <end position="142"/>
    </location>
</feature>
<evidence type="ECO:0000256" key="4">
    <source>
        <dbReference type="ARBA" id="ARBA00022692"/>
    </source>
</evidence>
<name>A0A6L7G343_9RHOB</name>
<dbReference type="SUPFAM" id="SSF103473">
    <property type="entry name" value="MFS general substrate transporter"/>
    <property type="match status" value="1"/>
</dbReference>
<feature type="domain" description="Major facilitator superfamily (MFS) profile" evidence="8">
    <location>
        <begin position="26"/>
        <end position="416"/>
    </location>
</feature>
<dbReference type="InterPro" id="IPR011701">
    <property type="entry name" value="MFS"/>
</dbReference>
<accession>A0A6L7G343</accession>